<dbReference type="Pfam" id="PF13092">
    <property type="entry name" value="CENP-L"/>
    <property type="match status" value="1"/>
</dbReference>
<dbReference type="GO" id="GO:0000775">
    <property type="term" value="C:chromosome, centromeric region"/>
    <property type="evidence" value="ECO:0007669"/>
    <property type="project" value="UniProtKB-SubCell"/>
</dbReference>
<evidence type="ECO:0000256" key="4">
    <source>
        <dbReference type="ARBA" id="ARBA00016380"/>
    </source>
</evidence>
<keyword evidence="5" id="KW-0158">Chromosome</keyword>
<evidence type="ECO:0000313" key="10">
    <source>
        <dbReference type="Proteomes" id="UP000735302"/>
    </source>
</evidence>
<evidence type="ECO:0000256" key="3">
    <source>
        <dbReference type="ARBA" id="ARBA00011060"/>
    </source>
</evidence>
<gene>
    <name evidence="9" type="ORF">PoB_007384100</name>
</gene>
<name>A0AAV4DTX1_9GAST</name>
<proteinExistence type="inferred from homology"/>
<organism evidence="9 10">
    <name type="scientific">Plakobranchus ocellatus</name>
    <dbReference type="NCBI Taxonomy" id="259542"/>
    <lineage>
        <taxon>Eukaryota</taxon>
        <taxon>Metazoa</taxon>
        <taxon>Spiralia</taxon>
        <taxon>Lophotrochozoa</taxon>
        <taxon>Mollusca</taxon>
        <taxon>Gastropoda</taxon>
        <taxon>Heterobranchia</taxon>
        <taxon>Euthyneura</taxon>
        <taxon>Panpulmonata</taxon>
        <taxon>Sacoglossa</taxon>
        <taxon>Placobranchoidea</taxon>
        <taxon>Plakobranchidae</taxon>
        <taxon>Plakobranchus</taxon>
    </lineage>
</organism>
<dbReference type="Proteomes" id="UP000735302">
    <property type="component" value="Unassembled WGS sequence"/>
</dbReference>
<keyword evidence="7" id="KW-0137">Centromere</keyword>
<evidence type="ECO:0000256" key="7">
    <source>
        <dbReference type="ARBA" id="ARBA00023328"/>
    </source>
</evidence>
<comment type="similarity">
    <text evidence="3">Belongs to the CENP-L/IML3 family.</text>
</comment>
<dbReference type="EMBL" id="BLXT01008305">
    <property type="protein sequence ID" value="GFO47336.1"/>
    <property type="molecule type" value="Genomic_DNA"/>
</dbReference>
<evidence type="ECO:0000313" key="9">
    <source>
        <dbReference type="EMBL" id="GFO47336.1"/>
    </source>
</evidence>
<evidence type="ECO:0000256" key="1">
    <source>
        <dbReference type="ARBA" id="ARBA00004123"/>
    </source>
</evidence>
<sequence length="368" mass="41883">MAAVADIEPDDPRDDLHSNKRTTVNPRFRDVPRSIMSPWFKSPYTPRRGLIKLATPLSRRLIPKLRTASMSADDEHQFEGLLKKQWRTYSLSPLFNFKPHRAVLVKYERSLDAALSQAQSTSADILNSGAEKSHFSFYNGLKFNSDDPAALRIQVWEKNATGHESKIVLEAFLLCVELSMSPIPAELKAYFTYYPVVLVAGNKSKTTVLFDWLEHHFDCRSDLLTLTDADLRHLLAHCSAFMSGNKSPPVLMQYSLEDKCEGIQYINCKLEAHYCKQLWERLFSSPSTKRELFQSDVDSFVDHLEQLLEHLMSIVFKKLSLSEVGTSAAYISHAGKIKLFSSSVVYTALHVLCDIANDRYLEMAPRDQ</sequence>
<feature type="region of interest" description="Disordered" evidence="8">
    <location>
        <begin position="1"/>
        <end position="24"/>
    </location>
</feature>
<comment type="subcellular location">
    <subcellularLocation>
        <location evidence="2">Chromosome</location>
        <location evidence="2">Centromere</location>
    </subcellularLocation>
    <subcellularLocation>
        <location evidence="1">Nucleus</location>
    </subcellularLocation>
</comment>
<dbReference type="InterPro" id="IPR025204">
    <property type="entry name" value="CENP-L"/>
</dbReference>
<evidence type="ECO:0000256" key="2">
    <source>
        <dbReference type="ARBA" id="ARBA00004584"/>
    </source>
</evidence>
<keyword evidence="10" id="KW-1185">Reference proteome</keyword>
<keyword evidence="6" id="KW-0539">Nucleus</keyword>
<evidence type="ECO:0000256" key="8">
    <source>
        <dbReference type="SAM" id="MobiDB-lite"/>
    </source>
</evidence>
<accession>A0AAV4DTX1</accession>
<dbReference type="PANTHER" id="PTHR31740">
    <property type="entry name" value="CENTROMERE PROTEIN L"/>
    <property type="match status" value="1"/>
</dbReference>
<reference evidence="9 10" key="1">
    <citation type="journal article" date="2021" name="Elife">
        <title>Chloroplast acquisition without the gene transfer in kleptoplastic sea slugs, Plakobranchus ocellatus.</title>
        <authorList>
            <person name="Maeda T."/>
            <person name="Takahashi S."/>
            <person name="Yoshida T."/>
            <person name="Shimamura S."/>
            <person name="Takaki Y."/>
            <person name="Nagai Y."/>
            <person name="Toyoda A."/>
            <person name="Suzuki Y."/>
            <person name="Arimoto A."/>
            <person name="Ishii H."/>
            <person name="Satoh N."/>
            <person name="Nishiyama T."/>
            <person name="Hasebe M."/>
            <person name="Maruyama T."/>
            <person name="Minagawa J."/>
            <person name="Obokata J."/>
            <person name="Shigenobu S."/>
        </authorList>
    </citation>
    <scope>NUCLEOTIDE SEQUENCE [LARGE SCALE GENOMIC DNA]</scope>
</reference>
<evidence type="ECO:0000256" key="5">
    <source>
        <dbReference type="ARBA" id="ARBA00022454"/>
    </source>
</evidence>
<dbReference type="PANTHER" id="PTHR31740:SF2">
    <property type="entry name" value="CENTROMERE PROTEIN L"/>
    <property type="match status" value="1"/>
</dbReference>
<dbReference type="GO" id="GO:0005634">
    <property type="term" value="C:nucleus"/>
    <property type="evidence" value="ECO:0007669"/>
    <property type="project" value="UniProtKB-SubCell"/>
</dbReference>
<dbReference type="AlphaFoldDB" id="A0AAV4DTX1"/>
<comment type="caution">
    <text evidence="9">The sequence shown here is derived from an EMBL/GenBank/DDBJ whole genome shotgun (WGS) entry which is preliminary data.</text>
</comment>
<evidence type="ECO:0000256" key="6">
    <source>
        <dbReference type="ARBA" id="ARBA00023242"/>
    </source>
</evidence>
<protein>
    <recommendedName>
        <fullName evidence="4">Centromere protein L</fullName>
    </recommendedName>
</protein>